<dbReference type="GO" id="GO:0004252">
    <property type="term" value="F:serine-type endopeptidase activity"/>
    <property type="evidence" value="ECO:0007669"/>
    <property type="project" value="InterPro"/>
</dbReference>
<dbReference type="PROSITE" id="PS50240">
    <property type="entry name" value="TRYPSIN_DOM"/>
    <property type="match status" value="1"/>
</dbReference>
<dbReference type="InterPro" id="IPR043504">
    <property type="entry name" value="Peptidase_S1_PA_chymotrypsin"/>
</dbReference>
<dbReference type="PROSITE" id="PS00134">
    <property type="entry name" value="TRYPSIN_HIS"/>
    <property type="match status" value="1"/>
</dbReference>
<proteinExistence type="predicted"/>
<dbReference type="SUPFAM" id="SSF50494">
    <property type="entry name" value="Trypsin-like serine proteases"/>
    <property type="match status" value="1"/>
</dbReference>
<keyword evidence="2" id="KW-0378">Hydrolase</keyword>
<dbReference type="STRING" id="1291518.A0A0D9NI90"/>
<dbReference type="InterPro" id="IPR001254">
    <property type="entry name" value="Trypsin_dom"/>
</dbReference>
<organism evidence="5 6">
    <name type="scientific">Metarhizium anisopliae BRIP 53293</name>
    <dbReference type="NCBI Taxonomy" id="1291518"/>
    <lineage>
        <taxon>Eukaryota</taxon>
        <taxon>Fungi</taxon>
        <taxon>Dikarya</taxon>
        <taxon>Ascomycota</taxon>
        <taxon>Pezizomycotina</taxon>
        <taxon>Sordariomycetes</taxon>
        <taxon>Hypocreomycetidae</taxon>
        <taxon>Hypocreales</taxon>
        <taxon>Clavicipitaceae</taxon>
        <taxon>Metarhizium</taxon>
    </lineage>
</organism>
<keyword evidence="6" id="KW-1185">Reference proteome</keyword>
<gene>
    <name evidence="5" type="ORF">H634G_11051</name>
</gene>
<dbReference type="PRINTS" id="PR00722">
    <property type="entry name" value="CHYMOTRYPSIN"/>
</dbReference>
<keyword evidence="2" id="KW-0720">Serine protease</keyword>
<evidence type="ECO:0000256" key="3">
    <source>
        <dbReference type="SAM" id="SignalP"/>
    </source>
</evidence>
<dbReference type="InterPro" id="IPR001314">
    <property type="entry name" value="Peptidase_S1A"/>
</dbReference>
<dbReference type="Proteomes" id="UP000054544">
    <property type="component" value="Unassembled WGS sequence"/>
</dbReference>
<dbReference type="EMBL" id="KE384789">
    <property type="protein sequence ID" value="KJK73679.1"/>
    <property type="molecule type" value="Genomic_DNA"/>
</dbReference>
<feature type="chain" id="PRO_5002341459" description="Peptidase S1 domain-containing protein" evidence="3">
    <location>
        <begin position="19"/>
        <end position="253"/>
    </location>
</feature>
<dbReference type="PANTHER" id="PTHR24252:SF7">
    <property type="entry name" value="HYALIN"/>
    <property type="match status" value="1"/>
</dbReference>
<evidence type="ECO:0000259" key="4">
    <source>
        <dbReference type="PROSITE" id="PS50240"/>
    </source>
</evidence>
<evidence type="ECO:0000313" key="5">
    <source>
        <dbReference type="EMBL" id="KJK73679.1"/>
    </source>
</evidence>
<sequence>MVLKAAVTLAVAFSAVLAEAATTNKRVVGGELAKEGDFPFIVRLHYQGNTQLLCAGTLLDSTTVVTAGHCPYDGERQNSPDRETGGVVAEVKTRIWYPGYEHRFSRNDIAILKLSTPIQESQTIRYAKLPANGSEPVIGSTAEAAGWGRMERGGISDKLRKVAVPINAPDQCLTQSSSPGEKDQDYSTHLDTKVCAGTEGKDTGEGDSGGPLVDQGTRQLIGITSFSVAGPLPGHAFYTKVSSFIPWINENLG</sequence>
<dbReference type="AlphaFoldDB" id="A0A0D9NI90"/>
<keyword evidence="2" id="KW-0645">Protease</keyword>
<dbReference type="CDD" id="cd00190">
    <property type="entry name" value="Tryp_SPc"/>
    <property type="match status" value="1"/>
</dbReference>
<protein>
    <recommendedName>
        <fullName evidence="4">Peptidase S1 domain-containing protein</fullName>
    </recommendedName>
</protein>
<keyword evidence="1" id="KW-1015">Disulfide bond</keyword>
<dbReference type="InterPro" id="IPR018114">
    <property type="entry name" value="TRYPSIN_HIS"/>
</dbReference>
<feature type="signal peptide" evidence="3">
    <location>
        <begin position="1"/>
        <end position="18"/>
    </location>
</feature>
<accession>A0A0D9NI90</accession>
<dbReference type="Pfam" id="PF00089">
    <property type="entry name" value="Trypsin"/>
    <property type="match status" value="1"/>
</dbReference>
<dbReference type="InterPro" id="IPR009003">
    <property type="entry name" value="Peptidase_S1_PA"/>
</dbReference>
<evidence type="ECO:0000256" key="1">
    <source>
        <dbReference type="ARBA" id="ARBA00023157"/>
    </source>
</evidence>
<name>A0A0D9NI90_METAN</name>
<dbReference type="Gene3D" id="2.40.10.10">
    <property type="entry name" value="Trypsin-like serine proteases"/>
    <property type="match status" value="1"/>
</dbReference>
<dbReference type="SMART" id="SM00020">
    <property type="entry name" value="Tryp_SPc"/>
    <property type="match status" value="1"/>
</dbReference>
<dbReference type="GO" id="GO:0006508">
    <property type="term" value="P:proteolysis"/>
    <property type="evidence" value="ECO:0007669"/>
    <property type="project" value="UniProtKB-KW"/>
</dbReference>
<feature type="domain" description="Peptidase S1" evidence="4">
    <location>
        <begin position="27"/>
        <end position="253"/>
    </location>
</feature>
<keyword evidence="3" id="KW-0732">Signal</keyword>
<dbReference type="InterPro" id="IPR033116">
    <property type="entry name" value="TRYPSIN_SER"/>
</dbReference>
<evidence type="ECO:0000313" key="6">
    <source>
        <dbReference type="Proteomes" id="UP000054544"/>
    </source>
</evidence>
<dbReference type="PANTHER" id="PTHR24252">
    <property type="entry name" value="ACROSIN-RELATED"/>
    <property type="match status" value="1"/>
</dbReference>
<reference evidence="6" key="1">
    <citation type="journal article" date="2014" name="BMC Genomics">
        <title>The genome sequence of the biocontrol fungus Metarhizium anisopliae and comparative genomics of Metarhizium species.</title>
        <authorList>
            <person name="Pattemore J.A."/>
            <person name="Hane J.K."/>
            <person name="Williams A.H."/>
            <person name="Wilson B.A."/>
            <person name="Stodart B.J."/>
            <person name="Ash G.J."/>
        </authorList>
    </citation>
    <scope>NUCLEOTIDE SEQUENCE [LARGE SCALE GENOMIC DNA]</scope>
    <source>
        <strain evidence="6">BRIP 53293</strain>
    </source>
</reference>
<dbReference type="PROSITE" id="PS00135">
    <property type="entry name" value="TRYPSIN_SER"/>
    <property type="match status" value="1"/>
</dbReference>
<evidence type="ECO:0000256" key="2">
    <source>
        <dbReference type="RuleBase" id="RU363034"/>
    </source>
</evidence>